<evidence type="ECO:0000313" key="1">
    <source>
        <dbReference type="EMBL" id="QBM20958.1"/>
    </source>
</evidence>
<reference evidence="1 2" key="1">
    <citation type="submission" date="2019-03" db="EMBL/GenBank/DDBJ databases">
        <title>Complete genome sequence of an arsenate-respiring bacteria, Citrobacter sp. LY-1.</title>
        <authorList>
            <person name="Wang H."/>
            <person name="Liu Y."/>
            <person name="Li Q."/>
            <person name="Huang J."/>
        </authorList>
    </citation>
    <scope>NUCLEOTIDE SEQUENCE [LARGE SCALE GENOMIC DNA]</scope>
    <source>
        <strain evidence="1 2">LY-1</strain>
        <plasmid evidence="1 2">unnamed2</plasmid>
    </source>
</reference>
<geneLocation type="plasmid" evidence="1 2">
    <name>unnamed2</name>
</geneLocation>
<sequence length="345" mass="39806">MIQQLHKRSDVEKKVAAGEAVKEQPRQAIRDTVTGRIISNERVPEMLPAYLIAMQSNTLIYNDVDVEAFQQEVRKQVTRILDVIRDERFENAGIAYQQFIDQYDACFEMPSVAVLGEVKRRGIDLYAVLEHQGTRLTAEMSVGDRHDKESERRFNAVTEAHINLFFYMLTLNLAIHNKIDNVQKQLRTKLSFLEERLRSLLHEYIYADKRGWIAPDNLHSSETLYGWILLQQNDLDTARVIYRNDQRLREPNSFSALHAEVMSIYHKRNTSQTPGDLRSSAFSGRGLSDDRVRIALNLCYYLKQTAQIRAYLNELTQGSENNETEDATVDVRSLLIPSMSQHASQ</sequence>
<organism evidence="1 2">
    <name type="scientific">Citrobacter arsenatis</name>
    <dbReference type="NCBI Taxonomy" id="2546350"/>
    <lineage>
        <taxon>Bacteria</taxon>
        <taxon>Pseudomonadati</taxon>
        <taxon>Pseudomonadota</taxon>
        <taxon>Gammaproteobacteria</taxon>
        <taxon>Enterobacterales</taxon>
        <taxon>Enterobacteriaceae</taxon>
        <taxon>Citrobacter</taxon>
    </lineage>
</organism>
<dbReference type="RefSeq" id="WP_057064850.1">
    <property type="nucleotide sequence ID" value="NZ_CP037863.1"/>
</dbReference>
<protein>
    <submittedName>
        <fullName evidence="1">Uncharacterized protein</fullName>
    </submittedName>
</protein>
<accession>A0A4P6WJY7</accession>
<dbReference type="Proteomes" id="UP000293850">
    <property type="component" value="Plasmid unnamed2"/>
</dbReference>
<keyword evidence="2" id="KW-1185">Reference proteome</keyword>
<keyword evidence="1" id="KW-0614">Plasmid</keyword>
<gene>
    <name evidence="1" type="ORF">E1B03_00250</name>
</gene>
<name>A0A4P6WJY7_9ENTR</name>
<dbReference type="AlphaFoldDB" id="A0A4P6WJY7"/>
<dbReference type="KEGG" id="cars:E1B03_00250"/>
<proteinExistence type="predicted"/>
<evidence type="ECO:0000313" key="2">
    <source>
        <dbReference type="Proteomes" id="UP000293850"/>
    </source>
</evidence>
<dbReference type="EMBL" id="CP037863">
    <property type="protein sequence ID" value="QBM20958.1"/>
    <property type="molecule type" value="Genomic_DNA"/>
</dbReference>